<comment type="subcellular location">
    <subcellularLocation>
        <location evidence="2">Membrane</location>
        <topology evidence="2">Multi-pass membrane protein</topology>
    </subcellularLocation>
</comment>
<accession>A0ABP4AMS1</accession>
<feature type="transmembrane region" description="Helical" evidence="6">
    <location>
        <begin position="78"/>
        <end position="96"/>
    </location>
</feature>
<evidence type="ECO:0000256" key="3">
    <source>
        <dbReference type="ARBA" id="ARBA00022692"/>
    </source>
</evidence>
<dbReference type="InterPro" id="IPR013112">
    <property type="entry name" value="FAD-bd_8"/>
</dbReference>
<dbReference type="PANTHER" id="PTHR47354">
    <property type="entry name" value="NADH OXIDOREDUCTASE HCR"/>
    <property type="match status" value="1"/>
</dbReference>
<dbReference type="SUPFAM" id="SSF52343">
    <property type="entry name" value="Ferredoxin reductase-like, C-terminal NADP-linked domain"/>
    <property type="match status" value="1"/>
</dbReference>
<protein>
    <submittedName>
        <fullName evidence="8">Ferredoxin reductase family protein</fullName>
    </submittedName>
</protein>
<feature type="transmembrane region" description="Helical" evidence="6">
    <location>
        <begin position="38"/>
        <end position="57"/>
    </location>
</feature>
<feature type="domain" description="FAD-binding FR-type" evidence="7">
    <location>
        <begin position="199"/>
        <end position="305"/>
    </location>
</feature>
<dbReference type="CDD" id="cd06198">
    <property type="entry name" value="FNR_like_3"/>
    <property type="match status" value="1"/>
</dbReference>
<dbReference type="Pfam" id="PF00175">
    <property type="entry name" value="NAD_binding_1"/>
    <property type="match status" value="1"/>
</dbReference>
<feature type="transmembrane region" description="Helical" evidence="6">
    <location>
        <begin position="178"/>
        <end position="197"/>
    </location>
</feature>
<name>A0ABP4AMS1_9PSEU</name>
<reference evidence="9" key="1">
    <citation type="journal article" date="2019" name="Int. J. Syst. Evol. Microbiol.">
        <title>The Global Catalogue of Microorganisms (GCM) 10K type strain sequencing project: providing services to taxonomists for standard genome sequencing and annotation.</title>
        <authorList>
            <consortium name="The Broad Institute Genomics Platform"/>
            <consortium name="The Broad Institute Genome Sequencing Center for Infectious Disease"/>
            <person name="Wu L."/>
            <person name="Ma J."/>
        </authorList>
    </citation>
    <scope>NUCLEOTIDE SEQUENCE [LARGE SCALE GENOMIC DNA]</scope>
    <source>
        <strain evidence="9">JCM 11117</strain>
    </source>
</reference>
<keyword evidence="4 6" id="KW-1133">Transmembrane helix</keyword>
<dbReference type="Pfam" id="PF01794">
    <property type="entry name" value="Ferric_reduct"/>
    <property type="match status" value="1"/>
</dbReference>
<dbReference type="RefSeq" id="WP_343942065.1">
    <property type="nucleotide sequence ID" value="NZ_BAAAHP010000085.1"/>
</dbReference>
<evidence type="ECO:0000256" key="1">
    <source>
        <dbReference type="ARBA" id="ARBA00001974"/>
    </source>
</evidence>
<dbReference type="SUPFAM" id="SSF63380">
    <property type="entry name" value="Riboflavin synthase domain-like"/>
    <property type="match status" value="1"/>
</dbReference>
<dbReference type="PROSITE" id="PS51384">
    <property type="entry name" value="FAD_FR"/>
    <property type="match status" value="1"/>
</dbReference>
<dbReference type="EMBL" id="BAAAHP010000085">
    <property type="protein sequence ID" value="GAA0937567.1"/>
    <property type="molecule type" value="Genomic_DNA"/>
</dbReference>
<gene>
    <name evidence="8" type="ORF">GCM10009559_30760</name>
</gene>
<dbReference type="InterPro" id="IPR039261">
    <property type="entry name" value="FNR_nucleotide-bd"/>
</dbReference>
<proteinExistence type="predicted"/>
<keyword evidence="9" id="KW-1185">Reference proteome</keyword>
<dbReference type="PANTHER" id="PTHR47354:SF5">
    <property type="entry name" value="PROTEIN RFBI"/>
    <property type="match status" value="1"/>
</dbReference>
<feature type="transmembrane region" description="Helical" evidence="6">
    <location>
        <begin position="7"/>
        <end position="26"/>
    </location>
</feature>
<dbReference type="InterPro" id="IPR013130">
    <property type="entry name" value="Fe3_Rdtase_TM_dom"/>
</dbReference>
<feature type="transmembrane region" description="Helical" evidence="6">
    <location>
        <begin position="116"/>
        <end position="135"/>
    </location>
</feature>
<evidence type="ECO:0000259" key="7">
    <source>
        <dbReference type="PROSITE" id="PS51384"/>
    </source>
</evidence>
<comment type="caution">
    <text evidence="8">The sequence shown here is derived from an EMBL/GenBank/DDBJ whole genome shotgun (WGS) entry which is preliminary data.</text>
</comment>
<dbReference type="Gene3D" id="3.40.50.80">
    <property type="entry name" value="Nucleotide-binding domain of ferredoxin-NADP reductase (FNR) module"/>
    <property type="match status" value="1"/>
</dbReference>
<dbReference type="InterPro" id="IPR017938">
    <property type="entry name" value="Riboflavin_synthase-like_b-brl"/>
</dbReference>
<evidence type="ECO:0000256" key="6">
    <source>
        <dbReference type="SAM" id="Phobius"/>
    </source>
</evidence>
<sequence length="441" mass="47836">MKRLAARAAWAVALVTLPAVPLVILVRLGGGNVLAVDIPVLLGVLAVVALAATVVVSSRVRALTKELGIEQILRVHRWCGLAVLGLVLAHVAAVVLRNPAKGLAYLDLVHASPTMRSGTIATLAFVLLTVTSVMRRRLRLTYGFWRIVHVALAATALAGSAVHVVLLDNLIHADGMGIWFTAVTGSLVAVLVARWAVRPLQSGFRVLRVRRESGDVSTLVLAPTGDGPLSRRRPLTFAPGQFAWLRLRRWGLFADHPFTIASAVRADGTVEFTVRHVGDYTHKLGRLSPAARVYLDGPHGAFSVDNTHATGLVLLAGGVGITPMISMLRTLADRGDRRPHRLLVSGRTPEDLLFADELRELQERLHLTVVPTLTQPHPAWRGPIGRIDADMLTAVLPGPFRRNQLDYFLCGSPPFVDGMVSTLDDIGIPRQRMHTEQFETA</sequence>
<comment type="cofactor">
    <cofactor evidence="1">
        <name>FAD</name>
        <dbReference type="ChEBI" id="CHEBI:57692"/>
    </cofactor>
</comment>
<dbReference type="Gene3D" id="2.40.30.10">
    <property type="entry name" value="Translation factors"/>
    <property type="match status" value="1"/>
</dbReference>
<dbReference type="PRINTS" id="PR00410">
    <property type="entry name" value="PHEHYDRXLASE"/>
</dbReference>
<evidence type="ECO:0000256" key="2">
    <source>
        <dbReference type="ARBA" id="ARBA00004141"/>
    </source>
</evidence>
<evidence type="ECO:0000256" key="5">
    <source>
        <dbReference type="ARBA" id="ARBA00023136"/>
    </source>
</evidence>
<evidence type="ECO:0000313" key="9">
    <source>
        <dbReference type="Proteomes" id="UP001499967"/>
    </source>
</evidence>
<dbReference type="InterPro" id="IPR001433">
    <property type="entry name" value="OxRdtase_FAD/NAD-bd"/>
</dbReference>
<keyword evidence="5 6" id="KW-0472">Membrane</keyword>
<organism evidence="8 9">
    <name type="scientific">Pseudonocardia zijingensis</name>
    <dbReference type="NCBI Taxonomy" id="153376"/>
    <lineage>
        <taxon>Bacteria</taxon>
        <taxon>Bacillati</taxon>
        <taxon>Actinomycetota</taxon>
        <taxon>Actinomycetes</taxon>
        <taxon>Pseudonocardiales</taxon>
        <taxon>Pseudonocardiaceae</taxon>
        <taxon>Pseudonocardia</taxon>
    </lineage>
</organism>
<dbReference type="Proteomes" id="UP001499967">
    <property type="component" value="Unassembled WGS sequence"/>
</dbReference>
<evidence type="ECO:0000313" key="8">
    <source>
        <dbReference type="EMBL" id="GAA0937567.1"/>
    </source>
</evidence>
<evidence type="ECO:0000256" key="4">
    <source>
        <dbReference type="ARBA" id="ARBA00022989"/>
    </source>
</evidence>
<dbReference type="InterPro" id="IPR050415">
    <property type="entry name" value="MRET"/>
</dbReference>
<keyword evidence="3 6" id="KW-0812">Transmembrane</keyword>
<dbReference type="Pfam" id="PF08022">
    <property type="entry name" value="FAD_binding_8"/>
    <property type="match status" value="1"/>
</dbReference>
<dbReference type="InterPro" id="IPR017927">
    <property type="entry name" value="FAD-bd_FR_type"/>
</dbReference>
<feature type="transmembrane region" description="Helical" evidence="6">
    <location>
        <begin position="147"/>
        <end position="166"/>
    </location>
</feature>